<dbReference type="AlphaFoldDB" id="A0A6V8LRU2"/>
<evidence type="ECO:0000256" key="2">
    <source>
        <dbReference type="ARBA" id="ARBA00022840"/>
    </source>
</evidence>
<reference evidence="4 5" key="1">
    <citation type="submission" date="2020-04" db="EMBL/GenBank/DDBJ databases">
        <authorList>
            <consortium name="Desulfovibrio sp. FSS-1 genome sequencing consortium"/>
            <person name="Shimoshige H."/>
            <person name="Kobayashi H."/>
            <person name="Maekawa T."/>
        </authorList>
    </citation>
    <scope>NUCLEOTIDE SEQUENCE [LARGE SCALE GENOMIC DNA]</scope>
    <source>
        <strain evidence="4 5">SIID29052-01</strain>
    </source>
</reference>
<dbReference type="GO" id="GO:0051782">
    <property type="term" value="P:negative regulation of cell division"/>
    <property type="evidence" value="ECO:0007669"/>
    <property type="project" value="TreeGrafter"/>
</dbReference>
<name>A0A6V8LRU2_9BACT</name>
<dbReference type="PANTHER" id="PTHR43384">
    <property type="entry name" value="SEPTUM SITE-DETERMINING PROTEIN MIND HOMOLOG, CHLOROPLASTIC-RELATED"/>
    <property type="match status" value="1"/>
</dbReference>
<dbReference type="EMBL" id="BLTE01000001">
    <property type="protein sequence ID" value="GFK92317.1"/>
    <property type="molecule type" value="Genomic_DNA"/>
</dbReference>
<evidence type="ECO:0000259" key="3">
    <source>
        <dbReference type="Pfam" id="PF01656"/>
    </source>
</evidence>
<reference evidence="4 5" key="2">
    <citation type="submission" date="2020-05" db="EMBL/GenBank/DDBJ databases">
        <title>Draft genome sequence of Desulfovibrio sp. strainFSS-1.</title>
        <authorList>
            <person name="Shimoshige H."/>
            <person name="Kobayashi H."/>
            <person name="Maekawa T."/>
        </authorList>
    </citation>
    <scope>NUCLEOTIDE SEQUENCE [LARGE SCALE GENOMIC DNA]</scope>
    <source>
        <strain evidence="4 5">SIID29052-01</strain>
    </source>
</reference>
<organism evidence="4 5">
    <name type="scientific">Fundidesulfovibrio magnetotacticus</name>
    <dbReference type="NCBI Taxonomy" id="2730080"/>
    <lineage>
        <taxon>Bacteria</taxon>
        <taxon>Pseudomonadati</taxon>
        <taxon>Thermodesulfobacteriota</taxon>
        <taxon>Desulfovibrionia</taxon>
        <taxon>Desulfovibrionales</taxon>
        <taxon>Desulfovibrionaceae</taxon>
        <taxon>Fundidesulfovibrio</taxon>
    </lineage>
</organism>
<dbReference type="Proteomes" id="UP000494245">
    <property type="component" value="Unassembled WGS sequence"/>
</dbReference>
<dbReference type="Pfam" id="PF01656">
    <property type="entry name" value="CbiA"/>
    <property type="match status" value="1"/>
</dbReference>
<dbReference type="RefSeq" id="WP_173080327.1">
    <property type="nucleotide sequence ID" value="NZ_BLTE01000001.1"/>
</dbReference>
<dbReference type="GO" id="GO:0005524">
    <property type="term" value="F:ATP binding"/>
    <property type="evidence" value="ECO:0007669"/>
    <property type="project" value="UniProtKB-KW"/>
</dbReference>
<feature type="domain" description="CobQ/CobB/MinD/ParA nucleotide binding" evidence="3">
    <location>
        <begin position="9"/>
        <end position="220"/>
    </location>
</feature>
<proteinExistence type="predicted"/>
<evidence type="ECO:0000256" key="1">
    <source>
        <dbReference type="ARBA" id="ARBA00022741"/>
    </source>
</evidence>
<evidence type="ECO:0000313" key="5">
    <source>
        <dbReference type="Proteomes" id="UP000494245"/>
    </source>
</evidence>
<dbReference type="Gene3D" id="3.40.50.300">
    <property type="entry name" value="P-loop containing nucleotide triphosphate hydrolases"/>
    <property type="match status" value="1"/>
</dbReference>
<dbReference type="InterPro" id="IPR050625">
    <property type="entry name" value="ParA/MinD_ATPase"/>
</dbReference>
<keyword evidence="1" id="KW-0547">Nucleotide-binding</keyword>
<comment type="caution">
    <text evidence="4">The sequence shown here is derived from an EMBL/GenBank/DDBJ whole genome shotgun (WGS) entry which is preliminary data.</text>
</comment>
<evidence type="ECO:0000313" key="4">
    <source>
        <dbReference type="EMBL" id="GFK92317.1"/>
    </source>
</evidence>
<sequence length="304" mass="32670">MTAPTPAIIAVIGPKGGVGKSTISANLAICLARTGARVIAVDLDLGSANLNVLFGLRNVPCTLDDFLMGKIPELDQAVLPTGIEGLSLISGGNVPGIASLPYQRKIKLMRHLRKLPCDYLLLDLAAGVTNNVVDFALMAGKSLLVTTPDVPSLMSLYSFLKTMVFRRMALYLKQAGATEILALLEMAKDAESHPELKTFEALLERARAVDPQNVEKMRRVNARFAPVTLVNRASGEAGIKAGATINKLMEKFLSITVHDIMTVREDPAVTRAAMKLRPVLIEEPGCPFGKDLQRAAAFIVNKGL</sequence>
<protein>
    <submittedName>
        <fullName evidence="4">Magnetosome protein Mad29</fullName>
    </submittedName>
</protein>
<dbReference type="SUPFAM" id="SSF52540">
    <property type="entry name" value="P-loop containing nucleoside triphosphate hydrolases"/>
    <property type="match status" value="1"/>
</dbReference>
<dbReference type="GO" id="GO:0009898">
    <property type="term" value="C:cytoplasmic side of plasma membrane"/>
    <property type="evidence" value="ECO:0007669"/>
    <property type="project" value="TreeGrafter"/>
</dbReference>
<dbReference type="InterPro" id="IPR002586">
    <property type="entry name" value="CobQ/CobB/MinD/ParA_Nub-bd_dom"/>
</dbReference>
<dbReference type="GO" id="GO:0016887">
    <property type="term" value="F:ATP hydrolysis activity"/>
    <property type="evidence" value="ECO:0007669"/>
    <property type="project" value="TreeGrafter"/>
</dbReference>
<dbReference type="InterPro" id="IPR027417">
    <property type="entry name" value="P-loop_NTPase"/>
</dbReference>
<dbReference type="PANTHER" id="PTHR43384:SF4">
    <property type="entry name" value="CELLULOSE BIOSYNTHESIS PROTEIN BCSQ-RELATED"/>
    <property type="match status" value="1"/>
</dbReference>
<keyword evidence="2" id="KW-0067">ATP-binding</keyword>
<keyword evidence="5" id="KW-1185">Reference proteome</keyword>
<gene>
    <name evidence="4" type="primary">mad29</name>
    <name evidence="4" type="ORF">NNJEOMEG_00141</name>
</gene>
<dbReference type="GO" id="GO:0005829">
    <property type="term" value="C:cytosol"/>
    <property type="evidence" value="ECO:0007669"/>
    <property type="project" value="TreeGrafter"/>
</dbReference>
<accession>A0A6V8LRU2</accession>